<evidence type="ECO:0000313" key="2">
    <source>
        <dbReference type="EMBL" id="PMB98461.1"/>
    </source>
</evidence>
<dbReference type="InterPro" id="IPR052741">
    <property type="entry name" value="Mitochondrial_HTD2"/>
</dbReference>
<accession>A0A2N6PIE8</accession>
<comment type="caution">
    <text evidence="2">The sequence shown here is derived from an EMBL/GenBank/DDBJ whole genome shotgun (WGS) entry which is preliminary data.</text>
</comment>
<dbReference type="SUPFAM" id="SSF54637">
    <property type="entry name" value="Thioesterase/thiol ester dehydrase-isomerase"/>
    <property type="match status" value="2"/>
</dbReference>
<dbReference type="Gene3D" id="3.10.129.10">
    <property type="entry name" value="Hotdog Thioesterase"/>
    <property type="match status" value="2"/>
</dbReference>
<dbReference type="EMBL" id="PNFZ01000002">
    <property type="protein sequence ID" value="PMB98461.1"/>
    <property type="molecule type" value="Genomic_DNA"/>
</dbReference>
<evidence type="ECO:0000259" key="1">
    <source>
        <dbReference type="Pfam" id="PF13452"/>
    </source>
</evidence>
<organism evidence="2 3">
    <name type="scientific">Brevibacterium luteolum</name>
    <dbReference type="NCBI Taxonomy" id="199591"/>
    <lineage>
        <taxon>Bacteria</taxon>
        <taxon>Bacillati</taxon>
        <taxon>Actinomycetota</taxon>
        <taxon>Actinomycetes</taxon>
        <taxon>Micrococcales</taxon>
        <taxon>Brevibacteriaceae</taxon>
        <taxon>Brevibacterium</taxon>
    </lineage>
</organism>
<name>A0A2N6PIE8_9MICO</name>
<dbReference type="Pfam" id="PF13452">
    <property type="entry name" value="FAS1_DH_region"/>
    <property type="match status" value="1"/>
</dbReference>
<protein>
    <submittedName>
        <fullName evidence="2">Acyl-CoA dehydrogenase</fullName>
    </submittedName>
</protein>
<keyword evidence="3" id="KW-1185">Reference proteome</keyword>
<dbReference type="RefSeq" id="WP_102160966.1">
    <property type="nucleotide sequence ID" value="NZ_PNFZ01000002.1"/>
</dbReference>
<reference evidence="2 3" key="1">
    <citation type="submission" date="2017-09" db="EMBL/GenBank/DDBJ databases">
        <title>Bacterial strain isolated from the female urinary microbiota.</title>
        <authorList>
            <person name="Thomas-White K."/>
            <person name="Kumar N."/>
            <person name="Forster S."/>
            <person name="Putonti C."/>
            <person name="Lawley T."/>
            <person name="Wolfe A.J."/>
        </authorList>
    </citation>
    <scope>NUCLEOTIDE SEQUENCE [LARGE SCALE GENOMIC DNA]</scope>
    <source>
        <strain evidence="2 3">UMB0680</strain>
    </source>
</reference>
<dbReference type="AlphaFoldDB" id="A0A2N6PIE8"/>
<gene>
    <name evidence="2" type="ORF">CJ198_03715</name>
</gene>
<sequence length="290" mass="31910">MDAPIDVSRLREWVGRSQTLDDIATETKSRTLAAALDYDADPWGGQLFPLAHWAHFNPTEPQHALDIGGHPRLGGFLPPVPLPRRMWAGSELTFHRPIAVGQQLQDVQTVTDVSLRTGRTGQLVFVTVTHEISADGSHAITDRHTVVYREAAAPRETAAQTPAERAARKPADTSAWDYGRITRPDETLLFRYSALTFNAHRIHYDRDFCINEEGYPGLVVHGPLLATLMLDAFLRHRPGEQIDSFSFTARRPVFDGAPVAAVGRQTTASTTEVAILDPAGHACLTGTIDH</sequence>
<dbReference type="InterPro" id="IPR039569">
    <property type="entry name" value="FAS1-like_DH_region"/>
</dbReference>
<evidence type="ECO:0000313" key="3">
    <source>
        <dbReference type="Proteomes" id="UP000235703"/>
    </source>
</evidence>
<feature type="domain" description="FAS1-like dehydratase" evidence="1">
    <location>
        <begin position="65"/>
        <end position="140"/>
    </location>
</feature>
<dbReference type="Proteomes" id="UP000235703">
    <property type="component" value="Unassembled WGS sequence"/>
</dbReference>
<dbReference type="OrthoDB" id="7183822at2"/>
<proteinExistence type="predicted"/>
<dbReference type="PANTHER" id="PTHR28152">
    <property type="entry name" value="HYDROXYACYL-THIOESTER DEHYDRATASE TYPE 2, MITOCHONDRIAL"/>
    <property type="match status" value="1"/>
</dbReference>
<dbReference type="GO" id="GO:0019171">
    <property type="term" value="F:(3R)-hydroxyacyl-[acyl-carrier-protein] dehydratase activity"/>
    <property type="evidence" value="ECO:0007669"/>
    <property type="project" value="TreeGrafter"/>
</dbReference>
<dbReference type="PANTHER" id="PTHR28152:SF1">
    <property type="entry name" value="HYDROXYACYL-THIOESTER DEHYDRATASE TYPE 2, MITOCHONDRIAL"/>
    <property type="match status" value="1"/>
</dbReference>
<dbReference type="InterPro" id="IPR029069">
    <property type="entry name" value="HotDog_dom_sf"/>
</dbReference>